<keyword evidence="8" id="KW-1185">Reference proteome</keyword>
<gene>
    <name evidence="7" type="ORF">SAMN05216548_101313</name>
</gene>
<dbReference type="RefSeq" id="WP_177176651.1">
    <property type="nucleotide sequence ID" value="NZ_FOFG01000001.1"/>
</dbReference>
<dbReference type="Gene3D" id="1.10.287.470">
    <property type="entry name" value="Helix hairpin bin"/>
    <property type="match status" value="1"/>
</dbReference>
<organism evidence="7 8">
    <name type="scientific">Faunimonas pinastri</name>
    <dbReference type="NCBI Taxonomy" id="1855383"/>
    <lineage>
        <taxon>Bacteria</taxon>
        <taxon>Pseudomonadati</taxon>
        <taxon>Pseudomonadota</taxon>
        <taxon>Alphaproteobacteria</taxon>
        <taxon>Hyphomicrobiales</taxon>
        <taxon>Afifellaceae</taxon>
        <taxon>Faunimonas</taxon>
    </lineage>
</organism>
<evidence type="ECO:0000259" key="6">
    <source>
        <dbReference type="Pfam" id="PF25963"/>
    </source>
</evidence>
<feature type="transmembrane region" description="Helical" evidence="3">
    <location>
        <begin position="59"/>
        <end position="80"/>
    </location>
</feature>
<dbReference type="InterPro" id="IPR058624">
    <property type="entry name" value="MdtA-like_HH"/>
</dbReference>
<dbReference type="InterPro" id="IPR058634">
    <property type="entry name" value="AaeA-lik-b-barrel"/>
</dbReference>
<sequence>MTKVARADQDQTTPAPASAHKDEVVSLRPAESRKAEDAPARTEPPVAAPQKPKGSKKRILLPIIGLAALAGIGYFGYNYWTVGRFMVSTDDAYIQADVTTLVAKASGYVAKIPVKDNSRVKAGDVLAQIDPIDYQLAVQSAQNKIDAEQATIDRIAAQIPASQAAVQQAQAQVTSAQATQVRTQADFERAQALAARDFGSKQALDAARAARDSAVAGVASAQAALAQAQANIDVTRAQQKEASAALAELRTALESARRDLSFTEIRAPADGTVGNRAVDVGSYVTTGSRVMALVPTSTLYVSANFKETQLASLVPGQEVELSIDAVRKVTVKGHVESIAPASGSVFSLLPVENATGNFTKIVQRVPVRIAVSAADAEKYHLRPGLSVVADVDTRTTPAGADRPGE</sequence>
<dbReference type="Gene3D" id="2.40.50.100">
    <property type="match status" value="1"/>
</dbReference>
<feature type="domain" description="p-hydroxybenzoic acid efflux pump subunit AaeA-like beta-barrel" evidence="6">
    <location>
        <begin position="298"/>
        <end position="378"/>
    </location>
</feature>
<feature type="region of interest" description="Disordered" evidence="2">
    <location>
        <begin position="1"/>
        <end position="53"/>
    </location>
</feature>
<feature type="coiled-coil region" evidence="1">
    <location>
        <begin position="218"/>
        <end position="266"/>
    </location>
</feature>
<keyword evidence="3" id="KW-0472">Membrane</keyword>
<keyword evidence="1" id="KW-0175">Coiled coil</keyword>
<evidence type="ECO:0000256" key="3">
    <source>
        <dbReference type="SAM" id="Phobius"/>
    </source>
</evidence>
<dbReference type="InterPro" id="IPR058625">
    <property type="entry name" value="MdtA-like_BSH"/>
</dbReference>
<dbReference type="AlphaFoldDB" id="A0A1H9A502"/>
<dbReference type="PANTHER" id="PTHR30386">
    <property type="entry name" value="MEMBRANE FUSION SUBUNIT OF EMRAB-TOLC MULTIDRUG EFFLUX PUMP"/>
    <property type="match status" value="1"/>
</dbReference>
<dbReference type="Pfam" id="PF25917">
    <property type="entry name" value="BSH_RND"/>
    <property type="match status" value="1"/>
</dbReference>
<evidence type="ECO:0000259" key="4">
    <source>
        <dbReference type="Pfam" id="PF25876"/>
    </source>
</evidence>
<feature type="domain" description="Multidrug resistance protein MdtA-like barrel-sandwich hybrid" evidence="5">
    <location>
        <begin position="100"/>
        <end position="293"/>
    </location>
</feature>
<accession>A0A1H9A502</accession>
<reference evidence="7 8" key="1">
    <citation type="submission" date="2016-10" db="EMBL/GenBank/DDBJ databases">
        <authorList>
            <person name="de Groot N.N."/>
        </authorList>
    </citation>
    <scope>NUCLEOTIDE SEQUENCE [LARGE SCALE GENOMIC DNA]</scope>
    <source>
        <strain evidence="7 8">A52C2</strain>
    </source>
</reference>
<keyword evidence="3" id="KW-0812">Transmembrane</keyword>
<evidence type="ECO:0000313" key="7">
    <source>
        <dbReference type="EMBL" id="SEP71068.1"/>
    </source>
</evidence>
<dbReference type="GO" id="GO:0055085">
    <property type="term" value="P:transmembrane transport"/>
    <property type="evidence" value="ECO:0007669"/>
    <property type="project" value="InterPro"/>
</dbReference>
<protein>
    <submittedName>
        <fullName evidence="7">Membrane fusion protein, multidrug efflux system</fullName>
    </submittedName>
</protein>
<dbReference type="PANTHER" id="PTHR30386:SF24">
    <property type="entry name" value="MULTIDRUG RESISTANCE EFFLUX PUMP"/>
    <property type="match status" value="1"/>
</dbReference>
<proteinExistence type="predicted"/>
<dbReference type="SUPFAM" id="SSF111369">
    <property type="entry name" value="HlyD-like secretion proteins"/>
    <property type="match status" value="2"/>
</dbReference>
<evidence type="ECO:0000313" key="8">
    <source>
        <dbReference type="Proteomes" id="UP000199647"/>
    </source>
</evidence>
<name>A0A1H9A502_9HYPH</name>
<evidence type="ECO:0000259" key="5">
    <source>
        <dbReference type="Pfam" id="PF25917"/>
    </source>
</evidence>
<dbReference type="InterPro" id="IPR050739">
    <property type="entry name" value="MFP"/>
</dbReference>
<dbReference type="STRING" id="1855383.SAMN05216548_101313"/>
<dbReference type="Proteomes" id="UP000199647">
    <property type="component" value="Unassembled WGS sequence"/>
</dbReference>
<dbReference type="Pfam" id="PF25876">
    <property type="entry name" value="HH_MFP_RND"/>
    <property type="match status" value="1"/>
</dbReference>
<feature type="domain" description="Multidrug resistance protein MdtA-like alpha-helical hairpin" evidence="4">
    <location>
        <begin position="166"/>
        <end position="234"/>
    </location>
</feature>
<dbReference type="EMBL" id="FOFG01000001">
    <property type="protein sequence ID" value="SEP71068.1"/>
    <property type="molecule type" value="Genomic_DNA"/>
</dbReference>
<evidence type="ECO:0000256" key="1">
    <source>
        <dbReference type="SAM" id="Coils"/>
    </source>
</evidence>
<keyword evidence="3" id="KW-1133">Transmembrane helix</keyword>
<feature type="compositionally biased region" description="Basic and acidic residues" evidence="2">
    <location>
        <begin position="19"/>
        <end position="40"/>
    </location>
</feature>
<evidence type="ECO:0000256" key="2">
    <source>
        <dbReference type="SAM" id="MobiDB-lite"/>
    </source>
</evidence>
<dbReference type="Pfam" id="PF25963">
    <property type="entry name" value="Beta-barrel_AAEA"/>
    <property type="match status" value="1"/>
</dbReference>
<dbReference type="Gene3D" id="2.40.30.170">
    <property type="match status" value="1"/>
</dbReference>